<gene>
    <name evidence="2" type="ORF">JG688_00017976</name>
</gene>
<sequence length="208" mass="23032">MKEAQTVVSSVDSTVKHLHNVSRVTAEVTHTPKPSVLLASKNRITYVKVKKGESCDQTVLSDCEKYNVVRSELMSLVDALQQLPSHKFYETFADLRAIITSFKVKWGLDQGTAPDTYESHDDMEDMYSQPQPEPNTDPEISLPDLEISEQSQEVQGDVSNEANEIDNGDIAEDIHDNANDDASVVDNLEVLNLPKVSACSCEGDVYSQ</sequence>
<protein>
    <submittedName>
        <fullName evidence="2">Uncharacterized protein</fullName>
    </submittedName>
</protein>
<evidence type="ECO:0000313" key="3">
    <source>
        <dbReference type="Proteomes" id="UP000709295"/>
    </source>
</evidence>
<name>A0A8J5ICV3_9STRA</name>
<dbReference type="EMBL" id="JAENGY010002987">
    <property type="protein sequence ID" value="KAG6942697.1"/>
    <property type="molecule type" value="Genomic_DNA"/>
</dbReference>
<evidence type="ECO:0000256" key="1">
    <source>
        <dbReference type="SAM" id="MobiDB-lite"/>
    </source>
</evidence>
<organism evidence="2 3">
    <name type="scientific">Phytophthora aleatoria</name>
    <dbReference type="NCBI Taxonomy" id="2496075"/>
    <lineage>
        <taxon>Eukaryota</taxon>
        <taxon>Sar</taxon>
        <taxon>Stramenopiles</taxon>
        <taxon>Oomycota</taxon>
        <taxon>Peronosporomycetes</taxon>
        <taxon>Peronosporales</taxon>
        <taxon>Peronosporaceae</taxon>
        <taxon>Phytophthora</taxon>
    </lineage>
</organism>
<dbReference type="Proteomes" id="UP000709295">
    <property type="component" value="Unassembled WGS sequence"/>
</dbReference>
<keyword evidence="3" id="KW-1185">Reference proteome</keyword>
<accession>A0A8J5ICV3</accession>
<comment type="caution">
    <text evidence="2">The sequence shown here is derived from an EMBL/GenBank/DDBJ whole genome shotgun (WGS) entry which is preliminary data.</text>
</comment>
<reference evidence="2" key="1">
    <citation type="submission" date="2021-01" db="EMBL/GenBank/DDBJ databases">
        <title>Phytophthora aleatoria, a newly-described species from Pinus radiata is distinct from Phytophthora cactorum isolates based on comparative genomics.</title>
        <authorList>
            <person name="Mcdougal R."/>
            <person name="Panda P."/>
            <person name="Williams N."/>
            <person name="Studholme D.J."/>
        </authorList>
    </citation>
    <scope>NUCLEOTIDE SEQUENCE</scope>
    <source>
        <strain evidence="2">NZFS 4037</strain>
    </source>
</reference>
<dbReference type="AlphaFoldDB" id="A0A8J5ICV3"/>
<feature type="compositionally biased region" description="Polar residues" evidence="1">
    <location>
        <begin position="148"/>
        <end position="162"/>
    </location>
</feature>
<evidence type="ECO:0000313" key="2">
    <source>
        <dbReference type="EMBL" id="KAG6942697.1"/>
    </source>
</evidence>
<proteinExistence type="predicted"/>
<feature type="region of interest" description="Disordered" evidence="1">
    <location>
        <begin position="110"/>
        <end position="178"/>
    </location>
</feature>